<evidence type="ECO:0000256" key="1">
    <source>
        <dbReference type="SAM" id="MobiDB-lite"/>
    </source>
</evidence>
<accession>A0A0F9EHE3</accession>
<protein>
    <submittedName>
        <fullName evidence="2">Uncharacterized protein</fullName>
    </submittedName>
</protein>
<name>A0A0F9EHE3_9ZZZZ</name>
<dbReference type="AlphaFoldDB" id="A0A0F9EHE3"/>
<reference evidence="2" key="1">
    <citation type="journal article" date="2015" name="Nature">
        <title>Complex archaea that bridge the gap between prokaryotes and eukaryotes.</title>
        <authorList>
            <person name="Spang A."/>
            <person name="Saw J.H."/>
            <person name="Jorgensen S.L."/>
            <person name="Zaremba-Niedzwiedzka K."/>
            <person name="Martijn J."/>
            <person name="Lind A.E."/>
            <person name="van Eijk R."/>
            <person name="Schleper C."/>
            <person name="Guy L."/>
            <person name="Ettema T.J."/>
        </authorList>
    </citation>
    <scope>NUCLEOTIDE SEQUENCE</scope>
</reference>
<comment type="caution">
    <text evidence="2">The sequence shown here is derived from an EMBL/GenBank/DDBJ whole genome shotgun (WGS) entry which is preliminary data.</text>
</comment>
<dbReference type="EMBL" id="LAZR01027442">
    <property type="protein sequence ID" value="KKL65716.1"/>
    <property type="molecule type" value="Genomic_DNA"/>
</dbReference>
<proteinExistence type="predicted"/>
<evidence type="ECO:0000313" key="2">
    <source>
        <dbReference type="EMBL" id="KKL65716.1"/>
    </source>
</evidence>
<gene>
    <name evidence="2" type="ORF">LCGC14_2152170</name>
</gene>
<feature type="region of interest" description="Disordered" evidence="1">
    <location>
        <begin position="35"/>
        <end position="66"/>
    </location>
</feature>
<organism evidence="2">
    <name type="scientific">marine sediment metagenome</name>
    <dbReference type="NCBI Taxonomy" id="412755"/>
    <lineage>
        <taxon>unclassified sequences</taxon>
        <taxon>metagenomes</taxon>
        <taxon>ecological metagenomes</taxon>
    </lineage>
</organism>
<sequence>MAVNLEKELTEWRDKSYRQAALIRRLSSEVSNLKLANKREEQKPNTLDESLKEQINHGLYPDANSD</sequence>